<feature type="region of interest" description="Disordered" evidence="1">
    <location>
        <begin position="233"/>
        <end position="280"/>
    </location>
</feature>
<reference evidence="3 4" key="1">
    <citation type="submission" date="2016-10" db="EMBL/GenBank/DDBJ databases">
        <title>Proteomics and genomics reveal pathogen-plant mechanisms compatible with a hemibiotrophic lifestyle of Diplodia corticola.</title>
        <authorList>
            <person name="Fernandes I."/>
            <person name="De Jonge R."/>
            <person name="Van De Peer Y."/>
            <person name="Devreese B."/>
            <person name="Alves A."/>
            <person name="Esteves A.C."/>
        </authorList>
    </citation>
    <scope>NUCLEOTIDE SEQUENCE [LARGE SCALE GENOMIC DNA]</scope>
    <source>
        <strain evidence="3 4">CBS 112549</strain>
    </source>
</reference>
<proteinExistence type="predicted"/>
<comment type="caution">
    <text evidence="3">The sequence shown here is derived from an EMBL/GenBank/DDBJ whole genome shotgun (WGS) entry which is preliminary data.</text>
</comment>
<dbReference type="Proteomes" id="UP000183809">
    <property type="component" value="Unassembled WGS sequence"/>
</dbReference>
<dbReference type="RefSeq" id="XP_020133824.1">
    <property type="nucleotide sequence ID" value="XM_020277865.1"/>
</dbReference>
<evidence type="ECO:0000256" key="1">
    <source>
        <dbReference type="SAM" id="MobiDB-lite"/>
    </source>
</evidence>
<dbReference type="AlphaFoldDB" id="A0A1J9SDP4"/>
<dbReference type="EMBL" id="MNUE01000006">
    <property type="protein sequence ID" value="OJD37709.1"/>
    <property type="molecule type" value="Genomic_DNA"/>
</dbReference>
<name>A0A1J9SDP4_9PEZI</name>
<evidence type="ECO:0000313" key="3">
    <source>
        <dbReference type="EMBL" id="OJD37709.1"/>
    </source>
</evidence>
<protein>
    <submittedName>
        <fullName evidence="3">Major facilitator superfamily</fullName>
    </submittedName>
</protein>
<dbReference type="GeneID" id="31018126"/>
<feature type="compositionally biased region" description="Basic and acidic residues" evidence="1">
    <location>
        <begin position="47"/>
        <end position="64"/>
    </location>
</feature>
<keyword evidence="2" id="KW-0472">Membrane</keyword>
<keyword evidence="2" id="KW-1133">Transmembrane helix</keyword>
<feature type="region of interest" description="Disordered" evidence="1">
    <location>
        <begin position="45"/>
        <end position="85"/>
    </location>
</feature>
<sequence length="280" mass="32318">MASASMPRALVRISSARPLRTSAALFPTSAAAAAQRLLLRRTYAAASKKDDSKPRVLEKPDKFRPPSHAARLPSNRKKPQYTYGPRLTEEELAQQKRKKYPNMMPPEGTPMYYFLTNRMLHVYISLAVLFSLAFYVFLANFLTTTPYRDLLPDRSDLVAHPFRSLRQFLAVYRMHADHVSHETAEKRKRKVEDVDKRAEYRRAHGLDAAEDTGLLRGWLAEPHEKRTEEVVVVGADGEGRGQEQEREQSPVAKEEQEGFRDFEGRQQRERRPVKKWLGIW</sequence>
<keyword evidence="2" id="KW-0812">Transmembrane</keyword>
<evidence type="ECO:0000256" key="2">
    <source>
        <dbReference type="SAM" id="Phobius"/>
    </source>
</evidence>
<evidence type="ECO:0000313" key="4">
    <source>
        <dbReference type="Proteomes" id="UP000183809"/>
    </source>
</evidence>
<feature type="transmembrane region" description="Helical" evidence="2">
    <location>
        <begin position="120"/>
        <end position="142"/>
    </location>
</feature>
<keyword evidence="4" id="KW-1185">Reference proteome</keyword>
<feature type="compositionally biased region" description="Basic and acidic residues" evidence="1">
    <location>
        <begin position="237"/>
        <end position="270"/>
    </location>
</feature>
<gene>
    <name evidence="3" type="ORF">BKCO1_6000213</name>
</gene>
<accession>A0A1J9SDP4</accession>
<organism evidence="3 4">
    <name type="scientific">Diplodia corticola</name>
    <dbReference type="NCBI Taxonomy" id="236234"/>
    <lineage>
        <taxon>Eukaryota</taxon>
        <taxon>Fungi</taxon>
        <taxon>Dikarya</taxon>
        <taxon>Ascomycota</taxon>
        <taxon>Pezizomycotina</taxon>
        <taxon>Dothideomycetes</taxon>
        <taxon>Dothideomycetes incertae sedis</taxon>
        <taxon>Botryosphaeriales</taxon>
        <taxon>Botryosphaeriaceae</taxon>
        <taxon>Diplodia</taxon>
    </lineage>
</organism>
<dbReference type="OrthoDB" id="5397827at2759"/>